<sequence length="58" mass="6618">MLSEEGVKPPVNAYINYQARYELGSTSVSFYDHDSEELEQSRKHMNKSKSMCPCVCPC</sequence>
<evidence type="ECO:0000313" key="1">
    <source>
        <dbReference type="EMBL" id="JAE29078.1"/>
    </source>
</evidence>
<name>A0A0A9H875_ARUDO</name>
<reference evidence="1" key="1">
    <citation type="submission" date="2014-09" db="EMBL/GenBank/DDBJ databases">
        <authorList>
            <person name="Magalhaes I.L.F."/>
            <person name="Oliveira U."/>
            <person name="Santos F.R."/>
            <person name="Vidigal T.H.D.A."/>
            <person name="Brescovit A.D."/>
            <person name="Santos A.J."/>
        </authorList>
    </citation>
    <scope>NUCLEOTIDE SEQUENCE</scope>
    <source>
        <tissue evidence="1">Shoot tissue taken approximately 20 cm above the soil surface</tissue>
    </source>
</reference>
<organism evidence="1">
    <name type="scientific">Arundo donax</name>
    <name type="common">Giant reed</name>
    <name type="synonym">Donax arundinaceus</name>
    <dbReference type="NCBI Taxonomy" id="35708"/>
    <lineage>
        <taxon>Eukaryota</taxon>
        <taxon>Viridiplantae</taxon>
        <taxon>Streptophyta</taxon>
        <taxon>Embryophyta</taxon>
        <taxon>Tracheophyta</taxon>
        <taxon>Spermatophyta</taxon>
        <taxon>Magnoliopsida</taxon>
        <taxon>Liliopsida</taxon>
        <taxon>Poales</taxon>
        <taxon>Poaceae</taxon>
        <taxon>PACMAD clade</taxon>
        <taxon>Arundinoideae</taxon>
        <taxon>Arundineae</taxon>
        <taxon>Arundo</taxon>
    </lineage>
</organism>
<accession>A0A0A9H875</accession>
<dbReference type="EMBL" id="GBRH01168818">
    <property type="protein sequence ID" value="JAE29078.1"/>
    <property type="molecule type" value="Transcribed_RNA"/>
</dbReference>
<dbReference type="AlphaFoldDB" id="A0A0A9H875"/>
<reference evidence="1" key="2">
    <citation type="journal article" date="2015" name="Data Brief">
        <title>Shoot transcriptome of the giant reed, Arundo donax.</title>
        <authorList>
            <person name="Barrero R.A."/>
            <person name="Guerrero F.D."/>
            <person name="Moolhuijzen P."/>
            <person name="Goolsby J.A."/>
            <person name="Tidwell J."/>
            <person name="Bellgard S.E."/>
            <person name="Bellgard M.I."/>
        </authorList>
    </citation>
    <scope>NUCLEOTIDE SEQUENCE</scope>
    <source>
        <tissue evidence="1">Shoot tissue taken approximately 20 cm above the soil surface</tissue>
    </source>
</reference>
<protein>
    <submittedName>
        <fullName evidence="1">Uncharacterized protein</fullName>
    </submittedName>
</protein>
<proteinExistence type="predicted"/>